<dbReference type="Pfam" id="PF02482">
    <property type="entry name" value="Ribosomal_S30AE"/>
    <property type="match status" value="1"/>
</dbReference>
<accession>A0A0F8WR95</accession>
<sequence length="105" mass="12040">METEMQIKIQAENFDLTSELEDYVKLHLGFDDSGAYDRVNDVLVRLSEVDDSHKNCLITVEIEGIATSVEVQNTEEDMHYAIDLSAKRARKTAILWMRRYGTQTA</sequence>
<dbReference type="InterPro" id="IPR003489">
    <property type="entry name" value="RHF/RaiA"/>
</dbReference>
<proteinExistence type="predicted"/>
<dbReference type="Gene3D" id="3.30.160.100">
    <property type="entry name" value="Ribosome hibernation promotion factor-like"/>
    <property type="match status" value="1"/>
</dbReference>
<protein>
    <submittedName>
        <fullName evidence="1">Uncharacterized protein</fullName>
    </submittedName>
</protein>
<evidence type="ECO:0000313" key="1">
    <source>
        <dbReference type="EMBL" id="KKK59442.1"/>
    </source>
</evidence>
<comment type="caution">
    <text evidence="1">The sequence shown here is derived from an EMBL/GenBank/DDBJ whole genome shotgun (WGS) entry which is preliminary data.</text>
</comment>
<dbReference type="SUPFAM" id="SSF69754">
    <property type="entry name" value="Ribosome binding protein Y (YfiA homologue)"/>
    <property type="match status" value="1"/>
</dbReference>
<dbReference type="EMBL" id="LAZR01063477">
    <property type="protein sequence ID" value="KKK59442.1"/>
    <property type="molecule type" value="Genomic_DNA"/>
</dbReference>
<dbReference type="InterPro" id="IPR036567">
    <property type="entry name" value="RHF-like"/>
</dbReference>
<name>A0A0F8WR95_9ZZZZ</name>
<reference evidence="1" key="1">
    <citation type="journal article" date="2015" name="Nature">
        <title>Complex archaea that bridge the gap between prokaryotes and eukaryotes.</title>
        <authorList>
            <person name="Spang A."/>
            <person name="Saw J.H."/>
            <person name="Jorgensen S.L."/>
            <person name="Zaremba-Niedzwiedzka K."/>
            <person name="Martijn J."/>
            <person name="Lind A.E."/>
            <person name="van Eijk R."/>
            <person name="Schleper C."/>
            <person name="Guy L."/>
            <person name="Ettema T.J."/>
        </authorList>
    </citation>
    <scope>NUCLEOTIDE SEQUENCE</scope>
</reference>
<dbReference type="AlphaFoldDB" id="A0A0F8WR95"/>
<gene>
    <name evidence="1" type="ORF">LCGC14_3034340</name>
</gene>
<organism evidence="1">
    <name type="scientific">marine sediment metagenome</name>
    <dbReference type="NCBI Taxonomy" id="412755"/>
    <lineage>
        <taxon>unclassified sequences</taxon>
        <taxon>metagenomes</taxon>
        <taxon>ecological metagenomes</taxon>
    </lineage>
</organism>